<protein>
    <submittedName>
        <fullName evidence="1">Uncharacterized protein</fullName>
    </submittedName>
</protein>
<dbReference type="KEGG" id="abs:AZOBR_p50051"/>
<keyword evidence="2" id="KW-1185">Reference proteome</keyword>
<name>A0A9P1NS88_9PROT</name>
<evidence type="ECO:0000313" key="2">
    <source>
        <dbReference type="Proteomes" id="UP000007319"/>
    </source>
</evidence>
<sequence length="64" mass="6891">MPSETKKAGSDEKPCMSKMDDLLLSRLKGLEDSSANLIKPCVPVDVGNVSEVKAAIANETCLRR</sequence>
<proteinExistence type="predicted"/>
<evidence type="ECO:0000313" key="1">
    <source>
        <dbReference type="EMBL" id="CCD03824.1"/>
    </source>
</evidence>
<keyword evidence="1" id="KW-0614">Plasmid</keyword>
<dbReference type="AlphaFoldDB" id="A0A9P1NS88"/>
<reference evidence="1 2" key="1">
    <citation type="journal article" date="2011" name="PLoS Genet.">
        <title>Azospirillum genomes reveal transition of bacteria from aquatic to terrestrial environments.</title>
        <authorList>
            <person name="Wisniewski-Dye F."/>
            <person name="Borziak K."/>
            <person name="Khalsa-Moyers G."/>
            <person name="Alexandre G."/>
            <person name="Sukharnikov L.O."/>
            <person name="Wuichet K."/>
            <person name="Hurst G.B."/>
            <person name="McDonald W.H."/>
            <person name="Robertson J.S."/>
            <person name="Barbe V."/>
            <person name="Calteau A."/>
            <person name="Rouy Z."/>
            <person name="Mangenot S."/>
            <person name="Prigent-Combaret C."/>
            <person name="Normand P."/>
            <person name="Boyer M."/>
            <person name="Siguier P."/>
            <person name="Dessaux Y."/>
            <person name="Elmerich C."/>
            <person name="Condemine G."/>
            <person name="Krishnen G."/>
            <person name="Kennedy I."/>
            <person name="Paterson A.H."/>
            <person name="Gonzalez V."/>
            <person name="Mavingui P."/>
            <person name="Zhulin I.B."/>
        </authorList>
    </citation>
    <scope>NUCLEOTIDE SEQUENCE [LARGE SCALE GENOMIC DNA]</scope>
    <source>
        <strain evidence="1 2">Sp245</strain>
    </source>
</reference>
<dbReference type="EMBL" id="HE577332">
    <property type="protein sequence ID" value="CCD03824.1"/>
    <property type="molecule type" value="Genomic_DNA"/>
</dbReference>
<accession>A0A9P1NS88</accession>
<geneLocation type="plasmid" evidence="1 2">
    <name>AZOBR_p5</name>
</geneLocation>
<gene>
    <name evidence="1" type="ORF">AZOBR_p50051</name>
</gene>
<organism evidence="1 2">
    <name type="scientific">Azospirillum baldaniorum</name>
    <dbReference type="NCBI Taxonomy" id="1064539"/>
    <lineage>
        <taxon>Bacteria</taxon>
        <taxon>Pseudomonadati</taxon>
        <taxon>Pseudomonadota</taxon>
        <taxon>Alphaproteobacteria</taxon>
        <taxon>Rhodospirillales</taxon>
        <taxon>Azospirillaceae</taxon>
        <taxon>Azospirillum</taxon>
    </lineage>
</organism>
<dbReference type="Proteomes" id="UP000007319">
    <property type="component" value="Plasmid AZOBR_p5"/>
</dbReference>